<comment type="caution">
    <text evidence="2">The sequence shown here is derived from an EMBL/GenBank/DDBJ whole genome shotgun (WGS) entry which is preliminary data.</text>
</comment>
<feature type="region of interest" description="Disordered" evidence="1">
    <location>
        <begin position="1"/>
        <end position="21"/>
    </location>
</feature>
<evidence type="ECO:0000313" key="3">
    <source>
        <dbReference type="Proteomes" id="UP000555407"/>
    </source>
</evidence>
<proteinExistence type="predicted"/>
<reference evidence="2 3" key="1">
    <citation type="submission" date="2020-03" db="EMBL/GenBank/DDBJ databases">
        <title>Sequencing the genomes of 1000 actinobacteria strains.</title>
        <authorList>
            <person name="Klenk H.-P."/>
        </authorList>
    </citation>
    <scope>NUCLEOTIDE SEQUENCE [LARGE SCALE GENOMIC DNA]</scope>
    <source>
        <strain evidence="2 3">DSM 45490</strain>
    </source>
</reference>
<gene>
    <name evidence="2" type="ORF">BJY22_000350</name>
</gene>
<name>A0A7X5ZY75_9ACTN</name>
<protein>
    <submittedName>
        <fullName evidence="2">Uncharacterized protein</fullName>
    </submittedName>
</protein>
<evidence type="ECO:0000313" key="2">
    <source>
        <dbReference type="EMBL" id="NIK54633.1"/>
    </source>
</evidence>
<sequence>MYQRCGWKKVGSTQTHADRPVEDIDGLPLCDGMSA</sequence>
<dbReference type="EMBL" id="JAASRO010000001">
    <property type="protein sequence ID" value="NIK54633.1"/>
    <property type="molecule type" value="Genomic_DNA"/>
</dbReference>
<dbReference type="Proteomes" id="UP000555407">
    <property type="component" value="Unassembled WGS sequence"/>
</dbReference>
<dbReference type="AlphaFoldDB" id="A0A7X5ZY75"/>
<organism evidence="2 3">
    <name type="scientific">Kribbella shirazensis</name>
    <dbReference type="NCBI Taxonomy" id="1105143"/>
    <lineage>
        <taxon>Bacteria</taxon>
        <taxon>Bacillati</taxon>
        <taxon>Actinomycetota</taxon>
        <taxon>Actinomycetes</taxon>
        <taxon>Propionibacteriales</taxon>
        <taxon>Kribbellaceae</taxon>
        <taxon>Kribbella</taxon>
    </lineage>
</organism>
<evidence type="ECO:0000256" key="1">
    <source>
        <dbReference type="SAM" id="MobiDB-lite"/>
    </source>
</evidence>
<accession>A0A7X5ZY75</accession>
<keyword evidence="3" id="KW-1185">Reference proteome</keyword>